<proteinExistence type="inferred from homology"/>
<gene>
    <name evidence="3" type="ORF">TPC1_15478</name>
</gene>
<feature type="non-terminal residue" evidence="3">
    <location>
        <position position="1"/>
    </location>
</feature>
<sequence>FRASSFDFSALQTFIQNQFLQLLRQTQTHVLLVDEVMYKNVVQAVGDLTNVPTLTKTKIVCLQSNEAIPSKLLEHQNLSFFTQSDHSQVQKIISYLKLFSQTQFNKLNISMFISPKPSFYCEQIIKDSLLKISIFNINVPIFIQDQDFLSLNDSKAFADSVLGGETQSTNQMLQSVLLLQKLFGVFKEIYFKGSLAKKMALQCYERIYCDNKIEKQIYPVSQFSKIIIIDRAVDPISALLTPVGYESLLKEFCQFQGQTIFTQQNTFIGHNDFNASLSQNQQQKGVDQQLLTLSSDPVYYKINSLAIDKVAAEMDKISNQLKTFYAQNKNDLVQQRISELNQQVKFYNILGQKLQVHTRFLSQILKLTDSDFYRQFDIEQFLLKNPDAIDHQKIQQFISLQIIQQVPPEKVLKLACLYSISIGGIEEKFYKLFVKNMLHMYGFQYYPTISYLYQINWLTYQKCQFKIKDIIELFGHADIENCVFASIQPISVKLTELICYADVYQDLYKCPGDDKDLMRYLQQMMDSKSKRLTVKNVSMMLPGGDSDTYIMEDLVTPNENQDRKQKYNVILCVIGGITQAELSAIRQLNNLKGEENAPQFGDRFSITVMASDLQTGDQLIKGFFDQQKQTKFQEDGGQLKEIQVNDAALGKEIAETDEQNLEQVQQKKKRTRRG</sequence>
<dbReference type="InterPro" id="IPR043154">
    <property type="entry name" value="Sec-1-like_dom1"/>
</dbReference>
<dbReference type="GO" id="GO:0016192">
    <property type="term" value="P:vesicle-mediated transport"/>
    <property type="evidence" value="ECO:0007669"/>
    <property type="project" value="InterPro"/>
</dbReference>
<dbReference type="InterPro" id="IPR036045">
    <property type="entry name" value="Sec1-like_sf"/>
</dbReference>
<evidence type="ECO:0000256" key="2">
    <source>
        <dbReference type="SAM" id="MobiDB-lite"/>
    </source>
</evidence>
<dbReference type="AlphaFoldDB" id="A0A146K6V0"/>
<dbReference type="EMBL" id="GDID01004063">
    <property type="protein sequence ID" value="JAP92543.1"/>
    <property type="molecule type" value="Transcribed_RNA"/>
</dbReference>
<dbReference type="Pfam" id="PF00995">
    <property type="entry name" value="Sec1"/>
    <property type="match status" value="1"/>
</dbReference>
<dbReference type="PANTHER" id="PTHR11679">
    <property type="entry name" value="VESICLE PROTEIN SORTING-ASSOCIATED"/>
    <property type="match status" value="1"/>
</dbReference>
<dbReference type="Gene3D" id="1.25.40.850">
    <property type="match status" value="1"/>
</dbReference>
<dbReference type="Gene3D" id="3.40.50.1910">
    <property type="match status" value="2"/>
</dbReference>
<organism evidence="3">
    <name type="scientific">Trepomonas sp. PC1</name>
    <dbReference type="NCBI Taxonomy" id="1076344"/>
    <lineage>
        <taxon>Eukaryota</taxon>
        <taxon>Metamonada</taxon>
        <taxon>Diplomonadida</taxon>
        <taxon>Hexamitidae</taxon>
        <taxon>Hexamitinae</taxon>
        <taxon>Trepomonas</taxon>
    </lineage>
</organism>
<protein>
    <submittedName>
        <fullName evidence="3">Sec1 family protein</fullName>
    </submittedName>
</protein>
<evidence type="ECO:0000256" key="1">
    <source>
        <dbReference type="ARBA" id="ARBA00009884"/>
    </source>
</evidence>
<dbReference type="InterPro" id="IPR027482">
    <property type="entry name" value="Sec1-like_dom2"/>
</dbReference>
<comment type="similarity">
    <text evidence="1">Belongs to the STXBP/unc-18/SEC1 family.</text>
</comment>
<dbReference type="InterPro" id="IPR043155">
    <property type="entry name" value="VPS33_dom3b"/>
</dbReference>
<reference evidence="3" key="1">
    <citation type="submission" date="2015-07" db="EMBL/GenBank/DDBJ databases">
        <title>Adaptation to a free-living lifestyle via gene acquisitions in the diplomonad Trepomonas sp. PC1.</title>
        <authorList>
            <person name="Xu F."/>
            <person name="Jerlstrom-Hultqvist J."/>
            <person name="Kolisko M."/>
            <person name="Simpson A.G.B."/>
            <person name="Roger A.J."/>
            <person name="Svard S.G."/>
            <person name="Andersson J.O."/>
        </authorList>
    </citation>
    <scope>NUCLEOTIDE SEQUENCE</scope>
    <source>
        <strain evidence="3">PC1</strain>
    </source>
</reference>
<dbReference type="InterPro" id="IPR001619">
    <property type="entry name" value="Sec1-like"/>
</dbReference>
<name>A0A146K6V0_9EUKA</name>
<dbReference type="Gene3D" id="3.40.50.2060">
    <property type="match status" value="1"/>
</dbReference>
<evidence type="ECO:0000313" key="3">
    <source>
        <dbReference type="EMBL" id="JAP92543.1"/>
    </source>
</evidence>
<dbReference type="SUPFAM" id="SSF56815">
    <property type="entry name" value="Sec1/munc18-like (SM) proteins"/>
    <property type="match status" value="1"/>
</dbReference>
<feature type="region of interest" description="Disordered" evidence="2">
    <location>
        <begin position="655"/>
        <end position="674"/>
    </location>
</feature>
<accession>A0A146K6V0</accession>